<dbReference type="EC" id="2.5.1.18" evidence="1"/>
<dbReference type="Gene3D" id="3.40.30.10">
    <property type="entry name" value="Glutaredoxin"/>
    <property type="match status" value="2"/>
</dbReference>
<dbReference type="InterPro" id="IPR004045">
    <property type="entry name" value="Glutathione_S-Trfase_N"/>
</dbReference>
<dbReference type="GO" id="GO:0009407">
    <property type="term" value="P:toxin catabolic process"/>
    <property type="evidence" value="ECO:0007669"/>
    <property type="project" value="UniProtKB-ARBA"/>
</dbReference>
<dbReference type="SUPFAM" id="SSF47616">
    <property type="entry name" value="GST C-terminal domain-like"/>
    <property type="match status" value="1"/>
</dbReference>
<feature type="domain" description="GST N-terminal" evidence="6">
    <location>
        <begin position="6"/>
        <end position="85"/>
    </location>
</feature>
<dbReference type="PANTHER" id="PTHR11260:SF615">
    <property type="entry name" value="GLUTATHIONE S-TRANSFERASE U17"/>
    <property type="match status" value="1"/>
</dbReference>
<dbReference type="CDD" id="cd03058">
    <property type="entry name" value="GST_N_Tau"/>
    <property type="match status" value="2"/>
</dbReference>
<evidence type="ECO:0000256" key="1">
    <source>
        <dbReference type="ARBA" id="ARBA00012452"/>
    </source>
</evidence>
<comment type="catalytic activity">
    <reaction evidence="5">
        <text>RX + glutathione = an S-substituted glutathione + a halide anion + H(+)</text>
        <dbReference type="Rhea" id="RHEA:16437"/>
        <dbReference type="ChEBI" id="CHEBI:15378"/>
        <dbReference type="ChEBI" id="CHEBI:16042"/>
        <dbReference type="ChEBI" id="CHEBI:17792"/>
        <dbReference type="ChEBI" id="CHEBI:57925"/>
        <dbReference type="ChEBI" id="CHEBI:90779"/>
        <dbReference type="EC" id="2.5.1.18"/>
    </reaction>
</comment>
<dbReference type="SFLD" id="SFLDG00358">
    <property type="entry name" value="Main_(cytGST)"/>
    <property type="match status" value="2"/>
</dbReference>
<comment type="similarity">
    <text evidence="4">Belongs to the GST superfamily. Tau family.</text>
</comment>
<keyword evidence="3" id="KW-0808">Transferase</keyword>
<dbReference type="InterPro" id="IPR045074">
    <property type="entry name" value="GST_C_Tau"/>
</dbReference>
<comment type="caution">
    <text evidence="8">The sequence shown here is derived from an EMBL/GenBank/DDBJ whole genome shotgun (WGS) entry which is preliminary data.</text>
</comment>
<proteinExistence type="inferred from homology"/>
<dbReference type="Proteomes" id="UP001154282">
    <property type="component" value="Unassembled WGS sequence"/>
</dbReference>
<evidence type="ECO:0000313" key="8">
    <source>
        <dbReference type="EMBL" id="CAI0386624.1"/>
    </source>
</evidence>
<dbReference type="EMBL" id="CAMGYJ010000002">
    <property type="protein sequence ID" value="CAI0386624.1"/>
    <property type="molecule type" value="Genomic_DNA"/>
</dbReference>
<dbReference type="GO" id="GO:0006749">
    <property type="term" value="P:glutathione metabolic process"/>
    <property type="evidence" value="ECO:0007669"/>
    <property type="project" value="InterPro"/>
</dbReference>
<dbReference type="Gene3D" id="1.20.1050.10">
    <property type="match status" value="2"/>
</dbReference>
<dbReference type="GO" id="GO:0005737">
    <property type="term" value="C:cytoplasm"/>
    <property type="evidence" value="ECO:0007669"/>
    <property type="project" value="TreeGrafter"/>
</dbReference>
<organism evidence="8 9">
    <name type="scientific">Linum tenue</name>
    <dbReference type="NCBI Taxonomy" id="586396"/>
    <lineage>
        <taxon>Eukaryota</taxon>
        <taxon>Viridiplantae</taxon>
        <taxon>Streptophyta</taxon>
        <taxon>Embryophyta</taxon>
        <taxon>Tracheophyta</taxon>
        <taxon>Spermatophyta</taxon>
        <taxon>Magnoliopsida</taxon>
        <taxon>eudicotyledons</taxon>
        <taxon>Gunneridae</taxon>
        <taxon>Pentapetalae</taxon>
        <taxon>rosids</taxon>
        <taxon>fabids</taxon>
        <taxon>Malpighiales</taxon>
        <taxon>Linaceae</taxon>
        <taxon>Linum</taxon>
    </lineage>
</organism>
<dbReference type="InterPro" id="IPR045073">
    <property type="entry name" value="Omega/Tau-like"/>
</dbReference>
<dbReference type="FunFam" id="1.20.1050.10:FF:000016">
    <property type="entry name" value="Glutathione S-transferase U9"/>
    <property type="match status" value="1"/>
</dbReference>
<dbReference type="SFLD" id="SFLDS00019">
    <property type="entry name" value="Glutathione_Transferase_(cytos"/>
    <property type="match status" value="2"/>
</dbReference>
<dbReference type="GO" id="GO:0004364">
    <property type="term" value="F:glutathione transferase activity"/>
    <property type="evidence" value="ECO:0007669"/>
    <property type="project" value="UniProtKB-EC"/>
</dbReference>
<evidence type="ECO:0000256" key="5">
    <source>
        <dbReference type="ARBA" id="ARBA00047960"/>
    </source>
</evidence>
<dbReference type="InterPro" id="IPR036249">
    <property type="entry name" value="Thioredoxin-like_sf"/>
</dbReference>
<dbReference type="FunFam" id="3.40.30.10:FF:000044">
    <property type="entry name" value="Glutathione S-transferase GSTU6"/>
    <property type="match status" value="2"/>
</dbReference>
<evidence type="ECO:0000256" key="2">
    <source>
        <dbReference type="ARBA" id="ARBA00022575"/>
    </source>
</evidence>
<evidence type="ECO:0000259" key="6">
    <source>
        <dbReference type="PROSITE" id="PS50404"/>
    </source>
</evidence>
<dbReference type="PROSITE" id="PS50404">
    <property type="entry name" value="GST_NTER"/>
    <property type="match status" value="2"/>
</dbReference>
<evidence type="ECO:0000313" key="9">
    <source>
        <dbReference type="Proteomes" id="UP001154282"/>
    </source>
</evidence>
<keyword evidence="2" id="KW-0216">Detoxification</keyword>
<dbReference type="CDD" id="cd03185">
    <property type="entry name" value="GST_C_Tau"/>
    <property type="match status" value="1"/>
</dbReference>
<sequence>MAVNNDDVKLIGAWASPYVMRPRVALNIKSVDYEFLQEQFGSKSELLLKSNPVHKKIPVLLHNGKPICESSIIVEYIDEVWSSSPSILPSDPHNRALARFWAAYLDEKFPNMKGVITAASEEEKNAAVDQLKEVAVEMEGAYGETSRGGDFFGGDKIGVVDIAFGSMLGSARAIQVRVGVKLLDEEKTPGLVKWAEKFSADPAVAMANSNNHSDVRLIGAWASPFVMRPRIALNIKSVEYEFIEEQFGSKSDLLLKSNPVHKKIPILLHSDKPICESNIIVEYIDEVWSSGPSILPADAHDRAVARFWAAYIDEKVQSFYPPFSKLAHRVVI</sequence>
<dbReference type="Pfam" id="PF00043">
    <property type="entry name" value="GST_C"/>
    <property type="match status" value="1"/>
</dbReference>
<feature type="domain" description="GST C-terminal" evidence="7">
    <location>
        <begin position="91"/>
        <end position="217"/>
    </location>
</feature>
<name>A0AAV0HMW4_9ROSI</name>
<feature type="domain" description="GST N-terminal" evidence="6">
    <location>
        <begin position="213"/>
        <end position="292"/>
    </location>
</feature>
<dbReference type="Pfam" id="PF02798">
    <property type="entry name" value="GST_N"/>
    <property type="match status" value="2"/>
</dbReference>
<dbReference type="InterPro" id="IPR040079">
    <property type="entry name" value="Glutathione_S-Trfase"/>
</dbReference>
<evidence type="ECO:0000259" key="7">
    <source>
        <dbReference type="PROSITE" id="PS50405"/>
    </source>
</evidence>
<gene>
    <name evidence="8" type="ORF">LITE_LOCUS5172</name>
</gene>
<accession>A0AAV0HMW4</accession>
<dbReference type="PROSITE" id="PS50405">
    <property type="entry name" value="GST_CTER"/>
    <property type="match status" value="1"/>
</dbReference>
<dbReference type="InterPro" id="IPR010987">
    <property type="entry name" value="Glutathione-S-Trfase_C-like"/>
</dbReference>
<dbReference type="SUPFAM" id="SSF52833">
    <property type="entry name" value="Thioredoxin-like"/>
    <property type="match status" value="2"/>
</dbReference>
<reference evidence="8" key="1">
    <citation type="submission" date="2022-08" db="EMBL/GenBank/DDBJ databases">
        <authorList>
            <person name="Gutierrez-Valencia J."/>
        </authorList>
    </citation>
    <scope>NUCLEOTIDE SEQUENCE</scope>
</reference>
<dbReference type="InterPro" id="IPR036282">
    <property type="entry name" value="Glutathione-S-Trfase_C_sf"/>
</dbReference>
<dbReference type="SFLD" id="SFLDG01152">
    <property type="entry name" value="Main.3:_Omega-_and_Tau-like"/>
    <property type="match status" value="1"/>
</dbReference>
<evidence type="ECO:0000256" key="3">
    <source>
        <dbReference type="ARBA" id="ARBA00022679"/>
    </source>
</evidence>
<keyword evidence="9" id="KW-1185">Reference proteome</keyword>
<protein>
    <recommendedName>
        <fullName evidence="1">glutathione transferase</fullName>
        <ecNumber evidence="1">2.5.1.18</ecNumber>
    </recommendedName>
</protein>
<dbReference type="AlphaFoldDB" id="A0AAV0HMW4"/>
<evidence type="ECO:0000256" key="4">
    <source>
        <dbReference type="ARBA" id="ARBA00025743"/>
    </source>
</evidence>
<dbReference type="PANTHER" id="PTHR11260">
    <property type="entry name" value="GLUTATHIONE S-TRANSFERASE, GST, SUPERFAMILY, GST DOMAIN CONTAINING"/>
    <property type="match status" value="1"/>
</dbReference>
<dbReference type="InterPro" id="IPR004046">
    <property type="entry name" value="GST_C"/>
</dbReference>